<protein>
    <submittedName>
        <fullName evidence="3">Uncharacterized protein</fullName>
    </submittedName>
</protein>
<proteinExistence type="predicted"/>
<organism evidence="3 4">
    <name type="scientific">Punica granatum</name>
    <name type="common">Pomegranate</name>
    <dbReference type="NCBI Taxonomy" id="22663"/>
    <lineage>
        <taxon>Eukaryota</taxon>
        <taxon>Viridiplantae</taxon>
        <taxon>Streptophyta</taxon>
        <taxon>Embryophyta</taxon>
        <taxon>Tracheophyta</taxon>
        <taxon>Spermatophyta</taxon>
        <taxon>Magnoliopsida</taxon>
        <taxon>eudicotyledons</taxon>
        <taxon>Gunneridae</taxon>
        <taxon>Pentapetalae</taxon>
        <taxon>rosids</taxon>
        <taxon>malvids</taxon>
        <taxon>Myrtales</taxon>
        <taxon>Lythraceae</taxon>
        <taxon>Punica</taxon>
    </lineage>
</organism>
<keyword evidence="2" id="KW-0472">Membrane</keyword>
<sequence length="93" mass="10314">MSGQDLEHGGPSAPAPTVPESSRQYHLAESSNKQWTLWLVETIVVTNAMMFIITMFVNNCPENNLRFQGSCLGTFLGLWRIPHSAPILSLKQA</sequence>
<feature type="transmembrane region" description="Helical" evidence="2">
    <location>
        <begin position="35"/>
        <end position="57"/>
    </location>
</feature>
<dbReference type="Proteomes" id="UP000197138">
    <property type="component" value="Unassembled WGS sequence"/>
</dbReference>
<comment type="caution">
    <text evidence="3">The sequence shown here is derived from an EMBL/GenBank/DDBJ whole genome shotgun (WGS) entry which is preliminary data.</text>
</comment>
<evidence type="ECO:0000313" key="3">
    <source>
        <dbReference type="EMBL" id="OWM63960.1"/>
    </source>
</evidence>
<evidence type="ECO:0000256" key="1">
    <source>
        <dbReference type="SAM" id="MobiDB-lite"/>
    </source>
</evidence>
<keyword evidence="2" id="KW-1133">Transmembrane helix</keyword>
<reference evidence="4" key="1">
    <citation type="journal article" date="2017" name="Plant J.">
        <title>The pomegranate (Punica granatum L.) genome and the genomics of punicalagin biosynthesis.</title>
        <authorList>
            <person name="Qin G."/>
            <person name="Xu C."/>
            <person name="Ming R."/>
            <person name="Tang H."/>
            <person name="Guyot R."/>
            <person name="Kramer E.M."/>
            <person name="Hu Y."/>
            <person name="Yi X."/>
            <person name="Qi Y."/>
            <person name="Xu X."/>
            <person name="Gao Z."/>
            <person name="Pan H."/>
            <person name="Jian J."/>
            <person name="Tian Y."/>
            <person name="Yue Z."/>
            <person name="Xu Y."/>
        </authorList>
    </citation>
    <scope>NUCLEOTIDE SEQUENCE [LARGE SCALE GENOMIC DNA]</scope>
    <source>
        <strain evidence="4">cv. Dabenzi</strain>
    </source>
</reference>
<dbReference type="AlphaFoldDB" id="A0A218VV50"/>
<keyword evidence="2" id="KW-0812">Transmembrane</keyword>
<evidence type="ECO:0000256" key="2">
    <source>
        <dbReference type="SAM" id="Phobius"/>
    </source>
</evidence>
<name>A0A218VV50_PUNGR</name>
<evidence type="ECO:0000313" key="4">
    <source>
        <dbReference type="Proteomes" id="UP000197138"/>
    </source>
</evidence>
<accession>A0A218VV50</accession>
<feature type="region of interest" description="Disordered" evidence="1">
    <location>
        <begin position="1"/>
        <end position="25"/>
    </location>
</feature>
<gene>
    <name evidence="3" type="ORF">CDL15_Pgr006186</name>
</gene>
<dbReference type="EMBL" id="MTKT01005826">
    <property type="protein sequence ID" value="OWM63960.1"/>
    <property type="molecule type" value="Genomic_DNA"/>
</dbReference>